<dbReference type="Proteomes" id="UP000279236">
    <property type="component" value="Unassembled WGS sequence"/>
</dbReference>
<proteinExistence type="predicted"/>
<evidence type="ECO:0000313" key="3">
    <source>
        <dbReference type="Proteomes" id="UP000279236"/>
    </source>
</evidence>
<sequence length="378" mass="42249">MVLRRSKRLRGPIRIDHALLPHIAELILAHAPWSALLAFRATSHYFCDYITPLLVHHLALYPLSEDDHDHLLVRSPYGGHIPGFEGIDLTSDEKDQDNIKSFTQHTRVLDLEGYIHPQHLGRLVQMFPNLETYRITTDPMTGAFSPFFIPCKTLVLFTSDIGMNPLNPIPAQLAYHTASLQKIPDGVTKVVINMRGGNWYTPANYTLPATVKEVTVIFPSYELGSQVGSFVNKVDRNKLAASTATFLEWSDAWYTLVGLDEIKLLVRSFLAISDTEFRKKYKLAAFLTRDLYAIATGVQNISLESVERFYQGPVIPFLGQNDGDHEFAHLLRAHNNTDGDLPAPPSQDAYTLLDIWGSDDEGEVGSEVEGDVSDSDAT</sequence>
<accession>A0A427Y196</accession>
<dbReference type="OrthoDB" id="10685437at2759"/>
<evidence type="ECO:0000313" key="2">
    <source>
        <dbReference type="EMBL" id="RSH84813.1"/>
    </source>
</evidence>
<dbReference type="GeneID" id="39590883"/>
<dbReference type="STRING" id="105984.A0A427Y196"/>
<organism evidence="2 3">
    <name type="scientific">Apiotrichum porosum</name>
    <dbReference type="NCBI Taxonomy" id="105984"/>
    <lineage>
        <taxon>Eukaryota</taxon>
        <taxon>Fungi</taxon>
        <taxon>Dikarya</taxon>
        <taxon>Basidiomycota</taxon>
        <taxon>Agaricomycotina</taxon>
        <taxon>Tremellomycetes</taxon>
        <taxon>Trichosporonales</taxon>
        <taxon>Trichosporonaceae</taxon>
        <taxon>Apiotrichum</taxon>
    </lineage>
</organism>
<dbReference type="EMBL" id="RSCE01000003">
    <property type="protein sequence ID" value="RSH84813.1"/>
    <property type="molecule type" value="Genomic_DNA"/>
</dbReference>
<protein>
    <submittedName>
        <fullName evidence="2">Uncharacterized protein</fullName>
    </submittedName>
</protein>
<reference evidence="2 3" key="1">
    <citation type="submission" date="2018-11" db="EMBL/GenBank/DDBJ databases">
        <title>Genome sequence of Apiotrichum porosum DSM 27194.</title>
        <authorList>
            <person name="Aliyu H."/>
            <person name="Gorte O."/>
            <person name="Ochsenreither K."/>
        </authorList>
    </citation>
    <scope>NUCLEOTIDE SEQUENCE [LARGE SCALE GENOMIC DNA]</scope>
    <source>
        <strain evidence="2 3">DSM 27194</strain>
    </source>
</reference>
<dbReference type="AlphaFoldDB" id="A0A427Y196"/>
<gene>
    <name evidence="2" type="ORF">EHS24_006340</name>
</gene>
<feature type="region of interest" description="Disordered" evidence="1">
    <location>
        <begin position="359"/>
        <end position="378"/>
    </location>
</feature>
<comment type="caution">
    <text evidence="2">The sequence shown here is derived from an EMBL/GenBank/DDBJ whole genome shotgun (WGS) entry which is preliminary data.</text>
</comment>
<dbReference type="RefSeq" id="XP_028478261.1">
    <property type="nucleotide sequence ID" value="XM_028621809.1"/>
</dbReference>
<name>A0A427Y196_9TREE</name>
<evidence type="ECO:0000256" key="1">
    <source>
        <dbReference type="SAM" id="MobiDB-lite"/>
    </source>
</evidence>
<keyword evidence="3" id="KW-1185">Reference proteome</keyword>